<dbReference type="Pfam" id="PF12911">
    <property type="entry name" value="OppC_N"/>
    <property type="match status" value="1"/>
</dbReference>
<dbReference type="AlphaFoldDB" id="A0A410X173"/>
<dbReference type="CDD" id="cd06261">
    <property type="entry name" value="TM_PBP2"/>
    <property type="match status" value="1"/>
</dbReference>
<dbReference type="InterPro" id="IPR025966">
    <property type="entry name" value="OppC_N"/>
</dbReference>
<dbReference type="PANTHER" id="PTHR43386:SF22">
    <property type="entry name" value="OLIGOPEPTIDE TRANSPORT SYSTEM PERMEASE PROTEIN OPPC"/>
    <property type="match status" value="1"/>
</dbReference>
<evidence type="ECO:0000313" key="12">
    <source>
        <dbReference type="Proteomes" id="UP001527202"/>
    </source>
</evidence>
<dbReference type="Proteomes" id="UP000288943">
    <property type="component" value="Chromosome"/>
</dbReference>
<evidence type="ECO:0000256" key="2">
    <source>
        <dbReference type="ARBA" id="ARBA00022448"/>
    </source>
</evidence>
<accession>A0A410X173</accession>
<reference evidence="9 12" key="2">
    <citation type="submission" date="2022-05" db="EMBL/GenBank/DDBJ databases">
        <title>Genome Sequencing of Bee-Associated Microbes.</title>
        <authorList>
            <person name="Dunlap C."/>
        </authorList>
    </citation>
    <scope>NUCLEOTIDE SEQUENCE [LARGE SCALE GENOMIC DNA]</scope>
    <source>
        <strain evidence="9 12">NRRL B-23120</strain>
    </source>
</reference>
<organism evidence="10 11">
    <name type="scientific">Paenibacillus chitinolyticus</name>
    <dbReference type="NCBI Taxonomy" id="79263"/>
    <lineage>
        <taxon>Bacteria</taxon>
        <taxon>Bacillati</taxon>
        <taxon>Bacillota</taxon>
        <taxon>Bacilli</taxon>
        <taxon>Bacillales</taxon>
        <taxon>Paenibacillaceae</taxon>
        <taxon>Paenibacillus</taxon>
    </lineage>
</organism>
<feature type="transmembrane region" description="Helical" evidence="7">
    <location>
        <begin position="226"/>
        <end position="255"/>
    </location>
</feature>
<evidence type="ECO:0000256" key="3">
    <source>
        <dbReference type="ARBA" id="ARBA00022475"/>
    </source>
</evidence>
<evidence type="ECO:0000256" key="7">
    <source>
        <dbReference type="RuleBase" id="RU363032"/>
    </source>
</evidence>
<evidence type="ECO:0000256" key="5">
    <source>
        <dbReference type="ARBA" id="ARBA00022989"/>
    </source>
</evidence>
<dbReference type="EMBL" id="JAMDMJ010000025">
    <property type="protein sequence ID" value="MCY9597986.1"/>
    <property type="molecule type" value="Genomic_DNA"/>
</dbReference>
<keyword evidence="5 7" id="KW-1133">Transmembrane helix</keyword>
<dbReference type="GeneID" id="95377643"/>
<evidence type="ECO:0000256" key="1">
    <source>
        <dbReference type="ARBA" id="ARBA00004651"/>
    </source>
</evidence>
<evidence type="ECO:0000313" key="9">
    <source>
        <dbReference type="EMBL" id="MCY9597986.1"/>
    </source>
</evidence>
<dbReference type="GO" id="GO:0005886">
    <property type="term" value="C:plasma membrane"/>
    <property type="evidence" value="ECO:0007669"/>
    <property type="project" value="UniProtKB-SubCell"/>
</dbReference>
<reference evidence="10 11" key="1">
    <citation type="submission" date="2018-01" db="EMBL/GenBank/DDBJ databases">
        <title>The whole genome sequencing and assembly of Paenibacillus chitinolyticus KCCM 41400 strain.</title>
        <authorList>
            <person name="Kim J.-Y."/>
            <person name="Park M.-K."/>
            <person name="Lee Y.-J."/>
            <person name="Yi H."/>
            <person name="Bahn Y.-S."/>
            <person name="Kim J.F."/>
            <person name="Lee D.-W."/>
        </authorList>
    </citation>
    <scope>NUCLEOTIDE SEQUENCE [LARGE SCALE GENOMIC DNA]</scope>
    <source>
        <strain evidence="10 11">KCCM 41400</strain>
    </source>
</reference>
<keyword evidence="4 7" id="KW-0812">Transmembrane</keyword>
<dbReference type="GO" id="GO:0055085">
    <property type="term" value="P:transmembrane transport"/>
    <property type="evidence" value="ECO:0007669"/>
    <property type="project" value="InterPro"/>
</dbReference>
<protein>
    <submittedName>
        <fullName evidence="10">ABC transporter permease</fullName>
    </submittedName>
</protein>
<gene>
    <name evidence="9" type="ORF">M5X16_19655</name>
    <name evidence="10" type="ORF">PC41400_22890</name>
</gene>
<feature type="transmembrane region" description="Helical" evidence="7">
    <location>
        <begin position="148"/>
        <end position="166"/>
    </location>
</feature>
<dbReference type="InterPro" id="IPR000515">
    <property type="entry name" value="MetI-like"/>
</dbReference>
<dbReference type="RefSeq" id="WP_042232433.1">
    <property type="nucleotide sequence ID" value="NZ_BQWH01000011.1"/>
</dbReference>
<name>A0A410X173_9BACL</name>
<feature type="transmembrane region" description="Helical" evidence="7">
    <location>
        <begin position="111"/>
        <end position="136"/>
    </location>
</feature>
<evidence type="ECO:0000259" key="8">
    <source>
        <dbReference type="PROSITE" id="PS50928"/>
    </source>
</evidence>
<dbReference type="InterPro" id="IPR035906">
    <property type="entry name" value="MetI-like_sf"/>
</dbReference>
<dbReference type="EMBL" id="CP026520">
    <property type="protein sequence ID" value="QAV20361.1"/>
    <property type="molecule type" value="Genomic_DNA"/>
</dbReference>
<comment type="subcellular location">
    <subcellularLocation>
        <location evidence="1 7">Cell membrane</location>
        <topology evidence="1 7">Multi-pass membrane protein</topology>
    </subcellularLocation>
</comment>
<dbReference type="PANTHER" id="PTHR43386">
    <property type="entry name" value="OLIGOPEPTIDE TRANSPORT SYSTEM PERMEASE PROTEIN APPC"/>
    <property type="match status" value="1"/>
</dbReference>
<dbReference type="PROSITE" id="PS50928">
    <property type="entry name" value="ABC_TM1"/>
    <property type="match status" value="1"/>
</dbReference>
<feature type="transmembrane region" description="Helical" evidence="7">
    <location>
        <begin position="48"/>
        <end position="69"/>
    </location>
</feature>
<dbReference type="Gene3D" id="1.10.3720.10">
    <property type="entry name" value="MetI-like"/>
    <property type="match status" value="1"/>
</dbReference>
<dbReference type="SUPFAM" id="SSF161098">
    <property type="entry name" value="MetI-like"/>
    <property type="match status" value="1"/>
</dbReference>
<dbReference type="KEGG" id="pchi:PC41400_22890"/>
<dbReference type="InterPro" id="IPR050366">
    <property type="entry name" value="BP-dependent_transpt_permease"/>
</dbReference>
<dbReference type="Proteomes" id="UP001527202">
    <property type="component" value="Unassembled WGS sequence"/>
</dbReference>
<feature type="transmembrane region" description="Helical" evidence="7">
    <location>
        <begin position="172"/>
        <end position="191"/>
    </location>
</feature>
<dbReference type="OrthoDB" id="9797472at2"/>
<comment type="similarity">
    <text evidence="7">Belongs to the binding-protein-dependent transport system permease family.</text>
</comment>
<evidence type="ECO:0000256" key="4">
    <source>
        <dbReference type="ARBA" id="ARBA00022692"/>
    </source>
</evidence>
<dbReference type="Pfam" id="PF00528">
    <property type="entry name" value="BPD_transp_1"/>
    <property type="match status" value="1"/>
</dbReference>
<evidence type="ECO:0000313" key="10">
    <source>
        <dbReference type="EMBL" id="QAV20361.1"/>
    </source>
</evidence>
<feature type="domain" description="ABC transmembrane type-1" evidence="8">
    <location>
        <begin position="109"/>
        <end position="298"/>
    </location>
</feature>
<keyword evidence="2 7" id="KW-0813">Transport</keyword>
<keyword evidence="6 7" id="KW-0472">Membrane</keyword>
<evidence type="ECO:0000256" key="6">
    <source>
        <dbReference type="ARBA" id="ARBA00023136"/>
    </source>
</evidence>
<keyword evidence="12" id="KW-1185">Reference proteome</keyword>
<sequence>MQNPGQSTVNASGKFAPLIKDEHLQEQIVRPSLTYWKDAWRRLKKNRLAMAGLFILILLTLVSIVAPFLSHFEYSATNPSIANQKPNSVHWFGTDDLGRDLWTRVWWGTRISLFIGIVAAVIDLIVGVIYGGISGYYGGKVDSVMQRFIEIIYSIPFLLIAILLMMVLKPGITSIIIAYSITGWVPMARLVRGQVLQLKEQEYVLASRTLGANTGRIILRHLIPNALGIIVVQITFVVPSAIFAEAFLGFIGIGIRPPLASLGSLLSDGAASMRYYPFRLLFPTAVFSLILLSFNVLGDGLRDALDPKMRK</sequence>
<keyword evidence="3" id="KW-1003">Cell membrane</keyword>
<feature type="transmembrane region" description="Helical" evidence="7">
    <location>
        <begin position="275"/>
        <end position="301"/>
    </location>
</feature>
<proteinExistence type="inferred from homology"/>
<evidence type="ECO:0000313" key="11">
    <source>
        <dbReference type="Proteomes" id="UP000288943"/>
    </source>
</evidence>